<dbReference type="PROSITE" id="PS51257">
    <property type="entry name" value="PROKAR_LIPOPROTEIN"/>
    <property type="match status" value="1"/>
</dbReference>
<evidence type="ECO:0000256" key="1">
    <source>
        <dbReference type="SAM" id="SignalP"/>
    </source>
</evidence>
<dbReference type="RefSeq" id="XP_004832236.1">
    <property type="nucleotide sequence ID" value="XM_004832179.1"/>
</dbReference>
<dbReference type="AlphaFoldDB" id="L1LBY7"/>
<protein>
    <submittedName>
        <fullName evidence="2">Signal peptide containing protein</fullName>
    </submittedName>
</protein>
<feature type="chain" id="PRO_5003952498" evidence="1">
    <location>
        <begin position="22"/>
        <end position="211"/>
    </location>
</feature>
<keyword evidence="1" id="KW-0732">Signal</keyword>
<keyword evidence="3" id="KW-1185">Reference proteome</keyword>
<accession>L1LBY7</accession>
<dbReference type="EMBL" id="ACOU01000004">
    <property type="protein sequence ID" value="EKX72784.1"/>
    <property type="molecule type" value="Genomic_DNA"/>
</dbReference>
<sequence length="211" mass="23049">MRFLFICAVTLLVGLSSCTKSKRVSLDLSLPSPSLFTVTDYVLYGVSHKAFVPQVGSSVVSVVDNRDTLWTATDTQEGCTGAYLFSREGFPSLLSVYTRGAGDETFCFEKAGGAWNEVDEEPFNDRVTTMIGGAVKYTSQFGSKVNGSLFNALDSVEDNVRVLKLTPKKGVTANKLTFDRELVWEEGCDVSLSSLISGWRETYSCSTCYQG</sequence>
<dbReference type="VEuPathDB" id="PiroplasmaDB:BEWA_013430"/>
<organism evidence="2 3">
    <name type="scientific">Theileria equi strain WA</name>
    <dbReference type="NCBI Taxonomy" id="1537102"/>
    <lineage>
        <taxon>Eukaryota</taxon>
        <taxon>Sar</taxon>
        <taxon>Alveolata</taxon>
        <taxon>Apicomplexa</taxon>
        <taxon>Aconoidasida</taxon>
        <taxon>Piroplasmida</taxon>
        <taxon>Theileriidae</taxon>
        <taxon>Theileria</taxon>
    </lineage>
</organism>
<comment type="caution">
    <text evidence="2">The sequence shown here is derived from an EMBL/GenBank/DDBJ whole genome shotgun (WGS) entry which is preliminary data.</text>
</comment>
<dbReference type="Proteomes" id="UP000031512">
    <property type="component" value="Unassembled WGS sequence"/>
</dbReference>
<evidence type="ECO:0000313" key="2">
    <source>
        <dbReference type="EMBL" id="EKX72784.1"/>
    </source>
</evidence>
<dbReference type="KEGG" id="beq:BEWA_013430"/>
<dbReference type="GeneID" id="15804419"/>
<proteinExistence type="predicted"/>
<name>L1LBY7_THEEQ</name>
<reference evidence="2 3" key="1">
    <citation type="journal article" date="2012" name="BMC Genomics">
        <title>Comparative genomic analysis and phylogenetic position of Theileria equi.</title>
        <authorList>
            <person name="Kappmeyer L.S."/>
            <person name="Thiagarajan M."/>
            <person name="Herndon D.R."/>
            <person name="Ramsay J.D."/>
            <person name="Caler E."/>
            <person name="Djikeng A."/>
            <person name="Gillespie J.J."/>
            <person name="Lau A.O."/>
            <person name="Roalson E.H."/>
            <person name="Silva J.C."/>
            <person name="Silva M.G."/>
            <person name="Suarez C.E."/>
            <person name="Ueti M.W."/>
            <person name="Nene V.M."/>
            <person name="Mealey R.H."/>
            <person name="Knowles D.P."/>
            <person name="Brayton K.A."/>
        </authorList>
    </citation>
    <scope>NUCLEOTIDE SEQUENCE [LARGE SCALE GENOMIC DNA]</scope>
    <source>
        <strain evidence="2 3">WA</strain>
    </source>
</reference>
<gene>
    <name evidence="2" type="ORF">BEWA_013430</name>
</gene>
<feature type="signal peptide" evidence="1">
    <location>
        <begin position="1"/>
        <end position="21"/>
    </location>
</feature>
<evidence type="ECO:0000313" key="3">
    <source>
        <dbReference type="Proteomes" id="UP000031512"/>
    </source>
</evidence>